<dbReference type="Pfam" id="PF00884">
    <property type="entry name" value="Sulfatase"/>
    <property type="match status" value="1"/>
</dbReference>
<evidence type="ECO:0000313" key="4">
    <source>
        <dbReference type="EMBL" id="MBS8262352.1"/>
    </source>
</evidence>
<keyword evidence="2 4" id="KW-0378">Hydrolase</keyword>
<dbReference type="EMBL" id="QTKU01000005">
    <property type="protein sequence ID" value="MBS8262352.1"/>
    <property type="molecule type" value="Genomic_DNA"/>
</dbReference>
<reference evidence="4" key="2">
    <citation type="journal article" date="2021" name="Microorganisms">
        <title>Bacterial Dimethylsulfoniopropionate Biosynthesis in the East China Sea.</title>
        <authorList>
            <person name="Liu J."/>
            <person name="Zhang Y."/>
            <person name="Liu J."/>
            <person name="Zhong H."/>
            <person name="Williams B.T."/>
            <person name="Zheng Y."/>
            <person name="Curson A.R.J."/>
            <person name="Sun C."/>
            <person name="Sun H."/>
            <person name="Song D."/>
            <person name="Wagner Mackenzie B."/>
            <person name="Bermejo Martinez A."/>
            <person name="Todd J.D."/>
            <person name="Zhang X.H."/>
        </authorList>
    </citation>
    <scope>NUCLEOTIDE SEQUENCE</scope>
    <source>
        <strain evidence="4">AESS21</strain>
    </source>
</reference>
<dbReference type="Gene3D" id="3.40.720.10">
    <property type="entry name" value="Alkaline Phosphatase, subunit A"/>
    <property type="match status" value="1"/>
</dbReference>
<reference evidence="4" key="1">
    <citation type="submission" date="2018-08" db="EMBL/GenBank/DDBJ databases">
        <authorList>
            <person name="Jin W."/>
            <person name="Wang H."/>
            <person name="Yang Y."/>
            <person name="Li M."/>
            <person name="Liu J."/>
        </authorList>
    </citation>
    <scope>NUCLEOTIDE SEQUENCE</scope>
    <source>
        <strain evidence="4">AESS21</strain>
    </source>
</reference>
<evidence type="ECO:0000256" key="2">
    <source>
        <dbReference type="ARBA" id="ARBA00022801"/>
    </source>
</evidence>
<dbReference type="RefSeq" id="WP_213217634.1">
    <property type="nucleotide sequence ID" value="NZ_QTKU01000005.1"/>
</dbReference>
<dbReference type="GO" id="GO:0046872">
    <property type="term" value="F:metal ion binding"/>
    <property type="evidence" value="ECO:0007669"/>
    <property type="project" value="UniProtKB-KW"/>
</dbReference>
<dbReference type="InterPro" id="IPR017850">
    <property type="entry name" value="Alkaline_phosphatase_core_sf"/>
</dbReference>
<dbReference type="Proteomes" id="UP000705379">
    <property type="component" value="Unassembled WGS sequence"/>
</dbReference>
<gene>
    <name evidence="4" type="ORF">DYI23_19140</name>
</gene>
<name>A0A944CGT5_9HYPH</name>
<sequence length="504" mass="56485">MTRNRPNILLITADQWRGDCLGAAGHPSVKTPALDELAADGTFFENHYAATAPCSPARASLYTGLYQMNHRVIWNGAPLDDRFDNIARAARRAGYLPSLFGYTDTSPDPRTLAPADPNLQSYEGTLPGFEVRQSLPEDDKPWLSWLASRDYDRRSLDTIHHVEPEAGERISLAPTRYGANETQTAFLTDAFLNWHDEQEPQEPWFAHVSFLRPHPPICVPEPYNTMYDPEDDASFAGSASIDLEAAVHPLAAALQASQKLSHIPGAKGLARDLSQRDLRRLRALYFGMISEVDAQIGRILERLKTSGDFKNTLIIFTSDHAEMMGDHGMLGKGGFYRESYHIPLIIKPPAAQEAVRVPSFTSAVDIFPTLLDLLNIEPNHAPDGGSLVPFVEGKAPDRWRSTAIWEYDYRWLATVPEGLSLSTDGRDRSLISRYDGTWQYVHFEKLPALLLKPNETQSTTNFAVQAETYSVQMEAMSDLLSLRMRHNEETLARKLVWDFYPAEG</sequence>
<feature type="domain" description="Sulfatase N-terminal" evidence="3">
    <location>
        <begin position="6"/>
        <end position="376"/>
    </location>
</feature>
<evidence type="ECO:0000256" key="1">
    <source>
        <dbReference type="ARBA" id="ARBA00022723"/>
    </source>
</evidence>
<keyword evidence="1" id="KW-0479">Metal-binding</keyword>
<evidence type="ECO:0000259" key="3">
    <source>
        <dbReference type="Pfam" id="PF00884"/>
    </source>
</evidence>
<dbReference type="GO" id="GO:0005737">
    <property type="term" value="C:cytoplasm"/>
    <property type="evidence" value="ECO:0007669"/>
    <property type="project" value="TreeGrafter"/>
</dbReference>
<dbReference type="SUPFAM" id="SSF53649">
    <property type="entry name" value="Alkaline phosphatase-like"/>
    <property type="match status" value="1"/>
</dbReference>
<dbReference type="PANTHER" id="PTHR45953:SF1">
    <property type="entry name" value="IDURONATE 2-SULFATASE"/>
    <property type="match status" value="1"/>
</dbReference>
<proteinExistence type="predicted"/>
<evidence type="ECO:0000313" key="5">
    <source>
        <dbReference type="Proteomes" id="UP000705379"/>
    </source>
</evidence>
<dbReference type="InterPro" id="IPR000917">
    <property type="entry name" value="Sulfatase_N"/>
</dbReference>
<dbReference type="PANTHER" id="PTHR45953">
    <property type="entry name" value="IDURONATE 2-SULFATASE"/>
    <property type="match status" value="1"/>
</dbReference>
<protein>
    <submittedName>
        <fullName evidence="4">Phosphonate monoester hydrolase</fullName>
    </submittedName>
</protein>
<comment type="caution">
    <text evidence="4">The sequence shown here is derived from an EMBL/GenBank/DDBJ whole genome shotgun (WGS) entry which is preliminary data.</text>
</comment>
<accession>A0A944CGT5</accession>
<dbReference type="AlphaFoldDB" id="A0A944CGT5"/>
<dbReference type="GO" id="GO:0008484">
    <property type="term" value="F:sulfuric ester hydrolase activity"/>
    <property type="evidence" value="ECO:0007669"/>
    <property type="project" value="TreeGrafter"/>
</dbReference>
<organism evidence="4 5">
    <name type="scientific">Roseibium polysiphoniae</name>
    <dbReference type="NCBI Taxonomy" id="2571221"/>
    <lineage>
        <taxon>Bacteria</taxon>
        <taxon>Pseudomonadati</taxon>
        <taxon>Pseudomonadota</taxon>
        <taxon>Alphaproteobacteria</taxon>
        <taxon>Hyphomicrobiales</taxon>
        <taxon>Stappiaceae</taxon>
        <taxon>Roseibium</taxon>
    </lineage>
</organism>